<accession>A0A0D4CKC8</accession>
<gene>
    <name evidence="2" type="ORF">LBLM1_05875</name>
</gene>
<dbReference type="STRING" id="1130798.LBLM1_05875"/>
<dbReference type="EMBL" id="CP011013">
    <property type="protein sequence ID" value="AJT50607.1"/>
    <property type="molecule type" value="Genomic_DNA"/>
</dbReference>
<evidence type="ECO:0000313" key="2">
    <source>
        <dbReference type="EMBL" id="AJT50607.1"/>
    </source>
</evidence>
<dbReference type="KEGG" id="lmu:LBLM1_05875"/>
<evidence type="ECO:0000313" key="3">
    <source>
        <dbReference type="Proteomes" id="UP000003645"/>
    </source>
</evidence>
<name>A0A0D4CKC8_LIMMU</name>
<reference evidence="2 3" key="1">
    <citation type="journal article" date="2012" name="J. Bacteriol.">
        <title>Genome sequence of Lactobacillus mucosae LM1, isolated from piglet feces.</title>
        <authorList>
            <person name="Lee J.H."/>
            <person name="Valeriano V.D."/>
            <person name="Shin Y.R."/>
            <person name="Chae J.P."/>
            <person name="Kim G.B."/>
            <person name="Ham J.S."/>
            <person name="Chun J."/>
            <person name="Kang D.K."/>
        </authorList>
    </citation>
    <scope>NUCLEOTIDE SEQUENCE [LARGE SCALE GENOMIC DNA]</scope>
    <source>
        <strain evidence="2 3">LM1</strain>
    </source>
</reference>
<protein>
    <submittedName>
        <fullName evidence="2">Uncharacterized protein</fullName>
    </submittedName>
</protein>
<dbReference type="AlphaFoldDB" id="A0A0D4CKC8"/>
<feature type="region of interest" description="Disordered" evidence="1">
    <location>
        <begin position="67"/>
        <end position="120"/>
    </location>
</feature>
<keyword evidence="3" id="KW-1185">Reference proteome</keyword>
<dbReference type="RefSeq" id="WP_039945361.1">
    <property type="nucleotide sequence ID" value="NZ_CP011013.1"/>
</dbReference>
<feature type="compositionally biased region" description="Low complexity" evidence="1">
    <location>
        <begin position="92"/>
        <end position="107"/>
    </location>
</feature>
<evidence type="ECO:0000256" key="1">
    <source>
        <dbReference type="SAM" id="MobiDB-lite"/>
    </source>
</evidence>
<organism evidence="2 3">
    <name type="scientific">Limosilactobacillus mucosae LM1</name>
    <dbReference type="NCBI Taxonomy" id="1130798"/>
    <lineage>
        <taxon>Bacteria</taxon>
        <taxon>Bacillati</taxon>
        <taxon>Bacillota</taxon>
        <taxon>Bacilli</taxon>
        <taxon>Lactobacillales</taxon>
        <taxon>Lactobacillaceae</taxon>
        <taxon>Limosilactobacillus</taxon>
    </lineage>
</organism>
<sequence>MSQRKLYSFNFEKDSVATRWLEHQQNKTLSMRLAIEFIDRLYGDNDFTTIILDNFSQNQDARALLKAGLDKSSTDDQTAPEAPKTRPEEMMTTTQPQKAQPKPAQKPGIDISMLSTERDS</sequence>
<dbReference type="Proteomes" id="UP000003645">
    <property type="component" value="Chromosome"/>
</dbReference>
<proteinExistence type="predicted"/>
<dbReference type="HOGENOM" id="CLU_2046694_0_0_9"/>